<dbReference type="Gene3D" id="3.40.710.10">
    <property type="entry name" value="DD-peptidase/beta-lactamase superfamily"/>
    <property type="match status" value="1"/>
</dbReference>
<dbReference type="InterPro" id="IPR050491">
    <property type="entry name" value="AmpC-like"/>
</dbReference>
<reference evidence="2 3" key="1">
    <citation type="submission" date="2018-05" db="EMBL/GenBank/DDBJ databases">
        <title>Evolution of GPA BGCs.</title>
        <authorList>
            <person name="Waglechner N."/>
            <person name="Wright G.D."/>
        </authorList>
    </citation>
    <scope>NUCLEOTIDE SEQUENCE [LARGE SCALE GENOMIC DNA]</scope>
    <source>
        <strain evidence="2 3">A82846</strain>
    </source>
</reference>
<proteinExistence type="predicted"/>
<dbReference type="Pfam" id="PF00144">
    <property type="entry name" value="Beta-lactamase"/>
    <property type="match status" value="1"/>
</dbReference>
<name>A0A428Z3A7_KIBAR</name>
<evidence type="ECO:0000313" key="2">
    <source>
        <dbReference type="EMBL" id="RSM80437.1"/>
    </source>
</evidence>
<accession>A0A428Z3A7</accession>
<sequence length="495" mass="51313">MLAVSITTFINHDTTNGGIARVDAACRVGMRWESMNGVRLGKGASRSAGKPFFSRSGREEIGVLSASGDGGGLIGLAGRSDLTGLSEVVAALVSARHVPGAQCALWQRGQLVAVCSGTAEHGTGRPVTPDLAFPIGSIGKAFTATTAMVLVADGDLDLDEPVGAHVPELHGKDTAAITLRQLLSHTSGLESGPDGGPSMRRLVARAGLIQPPGRDFSYSNAGFVLVGSLIEAVTGMTWFAAVESLVLRPLGIEPAFVVGPATGRPIATGHAGRARPVDQNITLAEAPAGALAASATDLVAFGRMLLDGGDILPYELARLMRQPVADAFGLADAWGLGLAVFDGLAEKKWIGHDGTGDGTWCQLRIDPVTGTVVALTCNSSAGAGLWDDVVDELGRRGLPIPSGSLTAVPDVVLSPPAGCAGSYWNGDTEYSIAADLVFSVDGDPQATITFHRDLTFSLEDDQTGQRLYAGRCLKNPETGEIDRIHVNGRLALARR</sequence>
<organism evidence="2 3">
    <name type="scientific">Kibdelosporangium aridum</name>
    <dbReference type="NCBI Taxonomy" id="2030"/>
    <lineage>
        <taxon>Bacteria</taxon>
        <taxon>Bacillati</taxon>
        <taxon>Actinomycetota</taxon>
        <taxon>Actinomycetes</taxon>
        <taxon>Pseudonocardiales</taxon>
        <taxon>Pseudonocardiaceae</taxon>
        <taxon>Kibdelosporangium</taxon>
    </lineage>
</organism>
<gene>
    <name evidence="2" type="ORF">DMH04_30380</name>
</gene>
<protein>
    <submittedName>
        <fullName evidence="2">Penicillin-binding protein</fullName>
    </submittedName>
</protein>
<dbReference type="AlphaFoldDB" id="A0A428Z3A7"/>
<dbReference type="OrthoDB" id="262125at2"/>
<dbReference type="PANTHER" id="PTHR46825">
    <property type="entry name" value="D-ALANYL-D-ALANINE-CARBOXYPEPTIDASE/ENDOPEPTIDASE AMPH"/>
    <property type="match status" value="1"/>
</dbReference>
<comment type="caution">
    <text evidence="2">The sequence shown here is derived from an EMBL/GenBank/DDBJ whole genome shotgun (WGS) entry which is preliminary data.</text>
</comment>
<dbReference type="InterPro" id="IPR001466">
    <property type="entry name" value="Beta-lactam-related"/>
</dbReference>
<dbReference type="InterPro" id="IPR012338">
    <property type="entry name" value="Beta-lactam/transpept-like"/>
</dbReference>
<dbReference type="Proteomes" id="UP000287547">
    <property type="component" value="Unassembled WGS sequence"/>
</dbReference>
<dbReference type="PANTHER" id="PTHR46825:SF7">
    <property type="entry name" value="D-ALANYL-D-ALANINE CARBOXYPEPTIDASE"/>
    <property type="match status" value="1"/>
</dbReference>
<dbReference type="EMBL" id="QHKI01000029">
    <property type="protein sequence ID" value="RSM80437.1"/>
    <property type="molecule type" value="Genomic_DNA"/>
</dbReference>
<evidence type="ECO:0000313" key="3">
    <source>
        <dbReference type="Proteomes" id="UP000287547"/>
    </source>
</evidence>
<dbReference type="SUPFAM" id="SSF56601">
    <property type="entry name" value="beta-lactamase/transpeptidase-like"/>
    <property type="match status" value="1"/>
</dbReference>
<feature type="domain" description="Beta-lactamase-related" evidence="1">
    <location>
        <begin position="87"/>
        <end position="382"/>
    </location>
</feature>
<evidence type="ECO:0000259" key="1">
    <source>
        <dbReference type="Pfam" id="PF00144"/>
    </source>
</evidence>